<keyword evidence="1 9" id="KW-0820">tRNA-binding</keyword>
<feature type="active site" description="Cysteine persulfide intermediate" evidence="9">
    <location>
        <position position="204"/>
    </location>
</feature>
<evidence type="ECO:0000256" key="4">
    <source>
        <dbReference type="ARBA" id="ARBA00022741"/>
    </source>
</evidence>
<evidence type="ECO:0000256" key="3">
    <source>
        <dbReference type="ARBA" id="ARBA00022694"/>
    </source>
</evidence>
<evidence type="ECO:0000256" key="1">
    <source>
        <dbReference type="ARBA" id="ARBA00022555"/>
    </source>
</evidence>
<feature type="site" description="Interaction with tRNA" evidence="9">
    <location>
        <position position="137"/>
    </location>
</feature>
<sequence>MNVEIKKKGVKVGVLLSGGVDSAVALYLLLEEGYDVTAYHMKTVRDELYITKQIKHKVCCSPSDTFDAQMIAKKFGVPFKIIHVEDIFKERIINYFINENLIGRTPNPCFFCNEYIKFGAVMDVALSDGMEYVASGHYARIIDGKLYKAVDESKDQSYFLASIKKEKLRRIILPNGYYTKEEIRKIAQQQGIHVAQKIDSQDLCFLPDNDLKGFFRDLGIDVKPGNIITTDGRIIGKHEGLPFYTIGQRKLGIAAGSKFYVRAKNVDGNFILVAPIDELYDKHMVVSNLNVYDDYLPNEFRASVKIRKKFKEVGCTVQYKDENGGKLFVTFDEPTFAVTPGQIAVFYDGPRVICAGVIESGK</sequence>
<dbReference type="Pfam" id="PF20259">
    <property type="entry name" value="tRNA_Me_trans_M"/>
    <property type="match status" value="1"/>
</dbReference>
<feature type="domain" description="tRNA-specific 2-thiouridylase MnmA-like central" evidence="11">
    <location>
        <begin position="220"/>
        <end position="274"/>
    </location>
</feature>
<dbReference type="PANTHER" id="PTHR11933:SF5">
    <property type="entry name" value="MITOCHONDRIAL TRNA-SPECIFIC 2-THIOURIDYLASE 1"/>
    <property type="match status" value="1"/>
</dbReference>
<feature type="region of interest" description="Interaction with tRNA" evidence="9">
    <location>
        <begin position="154"/>
        <end position="156"/>
    </location>
</feature>
<dbReference type="GO" id="GO:0002143">
    <property type="term" value="P:tRNA wobble position uridine thiolation"/>
    <property type="evidence" value="ECO:0007669"/>
    <property type="project" value="TreeGrafter"/>
</dbReference>
<dbReference type="Pfam" id="PF20258">
    <property type="entry name" value="tRNA_Me_trans_C"/>
    <property type="match status" value="1"/>
</dbReference>
<keyword evidence="3 9" id="KW-0819">tRNA processing</keyword>
<evidence type="ECO:0000256" key="6">
    <source>
        <dbReference type="ARBA" id="ARBA00022884"/>
    </source>
</evidence>
<evidence type="ECO:0000256" key="8">
    <source>
        <dbReference type="ARBA" id="ARBA00051542"/>
    </source>
</evidence>
<dbReference type="EMBL" id="DSZT01000140">
    <property type="protein sequence ID" value="HGU42155.1"/>
    <property type="molecule type" value="Genomic_DNA"/>
</dbReference>
<dbReference type="InterPro" id="IPR046884">
    <property type="entry name" value="MnmA-like_central"/>
</dbReference>
<feature type="binding site" evidence="9">
    <location>
        <begin position="15"/>
        <end position="22"/>
    </location>
    <ligand>
        <name>ATP</name>
        <dbReference type="ChEBI" id="CHEBI:30616"/>
    </ligand>
</feature>
<dbReference type="Gene3D" id="3.40.50.620">
    <property type="entry name" value="HUPs"/>
    <property type="match status" value="1"/>
</dbReference>
<organism evidence="12">
    <name type="scientific">Fervidobacterium pennivorans</name>
    <dbReference type="NCBI Taxonomy" id="93466"/>
    <lineage>
        <taxon>Bacteria</taxon>
        <taxon>Thermotogati</taxon>
        <taxon>Thermotogota</taxon>
        <taxon>Thermotogae</taxon>
        <taxon>Thermotogales</taxon>
        <taxon>Fervidobacteriaceae</taxon>
        <taxon>Fervidobacterium</taxon>
    </lineage>
</organism>
<dbReference type="PANTHER" id="PTHR11933">
    <property type="entry name" value="TRNA 5-METHYLAMINOMETHYL-2-THIOURIDYLATE -METHYLTRANSFERASE"/>
    <property type="match status" value="1"/>
</dbReference>
<comment type="caution">
    <text evidence="12">The sequence shown here is derived from an EMBL/GenBank/DDBJ whole genome shotgun (WGS) entry which is preliminary data.</text>
</comment>
<evidence type="ECO:0000256" key="9">
    <source>
        <dbReference type="HAMAP-Rule" id="MF_00144"/>
    </source>
</evidence>
<dbReference type="GO" id="GO:0005524">
    <property type="term" value="F:ATP binding"/>
    <property type="evidence" value="ECO:0007669"/>
    <property type="project" value="UniProtKB-KW"/>
</dbReference>
<feature type="site" description="Interaction with tRNA" evidence="9">
    <location>
        <position position="342"/>
    </location>
</feature>
<keyword evidence="6 9" id="KW-0694">RNA-binding</keyword>
<dbReference type="AlphaFoldDB" id="A0A7C4RYM9"/>
<dbReference type="HAMAP" id="MF_00144">
    <property type="entry name" value="tRNA_thiouridyl_MnmA"/>
    <property type="match status" value="1"/>
</dbReference>
<dbReference type="InterPro" id="IPR014729">
    <property type="entry name" value="Rossmann-like_a/b/a_fold"/>
</dbReference>
<gene>
    <name evidence="9 12" type="primary">mnmA</name>
    <name evidence="12" type="ORF">ENT72_04470</name>
</gene>
<feature type="active site" description="Nucleophile" evidence="9">
    <location>
        <position position="112"/>
    </location>
</feature>
<accession>A0A7C4RYM9</accession>
<protein>
    <recommendedName>
        <fullName evidence="9">tRNA-specific 2-thiouridylase MnmA</fullName>
        <ecNumber evidence="9">2.8.1.13</ecNumber>
    </recommendedName>
</protein>
<dbReference type="GO" id="GO:0103016">
    <property type="term" value="F:tRNA-uridine 2-sulfurtransferase activity"/>
    <property type="evidence" value="ECO:0007669"/>
    <property type="project" value="UniProtKB-EC"/>
</dbReference>
<dbReference type="InterPro" id="IPR023382">
    <property type="entry name" value="MnmA-like_central_sf"/>
</dbReference>
<dbReference type="OrthoDB" id="9800696at2"/>
<feature type="binding site" evidence="9">
    <location>
        <position position="41"/>
    </location>
    <ligand>
        <name>ATP</name>
        <dbReference type="ChEBI" id="CHEBI:30616"/>
    </ligand>
</feature>
<evidence type="ECO:0000259" key="11">
    <source>
        <dbReference type="Pfam" id="PF20259"/>
    </source>
</evidence>
<dbReference type="Gene3D" id="2.30.30.280">
    <property type="entry name" value="Adenine nucleotide alpha hydrolases-like domains"/>
    <property type="match status" value="1"/>
</dbReference>
<proteinExistence type="inferred from homology"/>
<dbReference type="NCBIfam" id="NF001138">
    <property type="entry name" value="PRK00143.1"/>
    <property type="match status" value="1"/>
</dbReference>
<keyword evidence="2 9" id="KW-0808">Transferase</keyword>
<reference evidence="12" key="1">
    <citation type="journal article" date="2020" name="mSystems">
        <title>Genome- and Community-Level Interaction Insights into Carbon Utilization and Element Cycling Functions of Hydrothermarchaeota in Hydrothermal Sediment.</title>
        <authorList>
            <person name="Zhou Z."/>
            <person name="Liu Y."/>
            <person name="Xu W."/>
            <person name="Pan J."/>
            <person name="Luo Z.H."/>
            <person name="Li M."/>
        </authorList>
    </citation>
    <scope>NUCLEOTIDE SEQUENCE [LARGE SCALE GENOMIC DNA]</scope>
    <source>
        <strain evidence="12">SpSt-604</strain>
    </source>
</reference>
<evidence type="ECO:0000259" key="10">
    <source>
        <dbReference type="Pfam" id="PF20258"/>
    </source>
</evidence>
<evidence type="ECO:0000256" key="2">
    <source>
        <dbReference type="ARBA" id="ARBA00022679"/>
    </source>
</evidence>
<dbReference type="NCBIfam" id="TIGR00420">
    <property type="entry name" value="trmU"/>
    <property type="match status" value="1"/>
</dbReference>
<comment type="caution">
    <text evidence="9">Lacks conserved residue(s) required for the propagation of feature annotation.</text>
</comment>
<dbReference type="InterPro" id="IPR046885">
    <property type="entry name" value="MnmA-like_C"/>
</dbReference>
<keyword evidence="9" id="KW-0963">Cytoplasm</keyword>
<comment type="subcellular location">
    <subcellularLocation>
        <location evidence="9">Cytoplasm</location>
    </subcellularLocation>
</comment>
<feature type="domain" description="tRNA-specific 2-thiouridylase MnmA-like C-terminal" evidence="10">
    <location>
        <begin position="282"/>
        <end position="358"/>
    </location>
</feature>
<dbReference type="GO" id="GO:0005737">
    <property type="term" value="C:cytoplasm"/>
    <property type="evidence" value="ECO:0007669"/>
    <property type="project" value="UniProtKB-SubCell"/>
</dbReference>
<dbReference type="EC" id="2.8.1.13" evidence="9"/>
<evidence type="ECO:0000256" key="7">
    <source>
        <dbReference type="ARBA" id="ARBA00023157"/>
    </source>
</evidence>
<evidence type="ECO:0000313" key="12">
    <source>
        <dbReference type="EMBL" id="HGU42155.1"/>
    </source>
</evidence>
<keyword evidence="5 9" id="KW-0067">ATP-binding</keyword>
<dbReference type="InterPro" id="IPR004506">
    <property type="entry name" value="MnmA-like"/>
</dbReference>
<dbReference type="SUPFAM" id="SSF52402">
    <property type="entry name" value="Adenine nucleotide alpha hydrolases-like"/>
    <property type="match status" value="1"/>
</dbReference>
<comment type="similarity">
    <text evidence="9">Belongs to the MnmA/TRMU family.</text>
</comment>
<evidence type="ECO:0000256" key="5">
    <source>
        <dbReference type="ARBA" id="ARBA00022840"/>
    </source>
</evidence>
<keyword evidence="4 9" id="KW-0547">Nucleotide-binding</keyword>
<comment type="function">
    <text evidence="9">Catalyzes the 2-thiolation of uridine at the wobble position (U34) of tRNA, leading to the formation of s(2)U34.</text>
</comment>
<feature type="binding site" evidence="9">
    <location>
        <position position="136"/>
    </location>
    <ligand>
        <name>ATP</name>
        <dbReference type="ChEBI" id="CHEBI:30616"/>
    </ligand>
</feature>
<dbReference type="FunFam" id="2.30.30.280:FF:000001">
    <property type="entry name" value="tRNA-specific 2-thiouridylase MnmA"/>
    <property type="match status" value="1"/>
</dbReference>
<name>A0A7C4RYM9_FERPE</name>
<comment type="catalytic activity">
    <reaction evidence="8 9">
        <text>S-sulfanyl-L-cysteinyl-[protein] + uridine(34) in tRNA + AH2 + ATP = 2-thiouridine(34) in tRNA + L-cysteinyl-[protein] + A + AMP + diphosphate + H(+)</text>
        <dbReference type="Rhea" id="RHEA:47032"/>
        <dbReference type="Rhea" id="RHEA-COMP:10131"/>
        <dbReference type="Rhea" id="RHEA-COMP:11726"/>
        <dbReference type="Rhea" id="RHEA-COMP:11727"/>
        <dbReference type="Rhea" id="RHEA-COMP:11728"/>
        <dbReference type="ChEBI" id="CHEBI:13193"/>
        <dbReference type="ChEBI" id="CHEBI:15378"/>
        <dbReference type="ChEBI" id="CHEBI:17499"/>
        <dbReference type="ChEBI" id="CHEBI:29950"/>
        <dbReference type="ChEBI" id="CHEBI:30616"/>
        <dbReference type="ChEBI" id="CHEBI:33019"/>
        <dbReference type="ChEBI" id="CHEBI:61963"/>
        <dbReference type="ChEBI" id="CHEBI:65315"/>
        <dbReference type="ChEBI" id="CHEBI:87170"/>
        <dbReference type="ChEBI" id="CHEBI:456215"/>
        <dbReference type="EC" id="2.8.1.13"/>
    </reaction>
</comment>
<dbReference type="GO" id="GO:0000049">
    <property type="term" value="F:tRNA binding"/>
    <property type="evidence" value="ECO:0007669"/>
    <property type="project" value="UniProtKB-KW"/>
</dbReference>
<keyword evidence="7" id="KW-1015">Disulfide bond</keyword>
<dbReference type="Pfam" id="PF03054">
    <property type="entry name" value="tRNA_Me_trans"/>
    <property type="match status" value="1"/>
</dbReference>
<dbReference type="CDD" id="cd01998">
    <property type="entry name" value="MnmA_TRMU-like"/>
    <property type="match status" value="1"/>
</dbReference>
<dbReference type="Gene3D" id="2.40.30.10">
    <property type="entry name" value="Translation factors"/>
    <property type="match status" value="1"/>
</dbReference>